<keyword evidence="1" id="KW-0238">DNA-binding</keyword>
<comment type="caution">
    <text evidence="2">The sequence shown here is derived from an EMBL/GenBank/DDBJ whole genome shotgun (WGS) entry which is preliminary data.</text>
</comment>
<dbReference type="InterPro" id="IPR037923">
    <property type="entry name" value="HTH-like"/>
</dbReference>
<evidence type="ECO:0008006" key="4">
    <source>
        <dbReference type="Google" id="ProtNLM"/>
    </source>
</evidence>
<protein>
    <recommendedName>
        <fullName evidence="4">AraC-type arabinose-binding/dimerisation domain-containing protein</fullName>
    </recommendedName>
</protein>
<evidence type="ECO:0000313" key="2">
    <source>
        <dbReference type="EMBL" id="MDG0792645.1"/>
    </source>
</evidence>
<dbReference type="EMBL" id="JAPDHZ010000003">
    <property type="protein sequence ID" value="MDG0792645.1"/>
    <property type="molecule type" value="Genomic_DNA"/>
</dbReference>
<dbReference type="AlphaFoldDB" id="A0A9X4KN53"/>
<dbReference type="Proteomes" id="UP001153387">
    <property type="component" value="Unassembled WGS sequence"/>
</dbReference>
<name>A0A9X4KN53_9BACL</name>
<evidence type="ECO:0000313" key="3">
    <source>
        <dbReference type="Proteomes" id="UP001153387"/>
    </source>
</evidence>
<sequence length="263" mass="29581">MECIQWQMPPMPQLVTAGHGTWRPGMQHFRRSFNLYDIVFVKSGCLYMAEDGVEYAIGPHHLLVLEPGKVHEGYRPCEAETELYWFHVKHDSEHRVVDSDDIPWSLVLRKGTDKDLQPGMQPVYIPKFGAFRMDEAWAALERLVKLHDRLTVDAVWRMQAAFVQLLSVMQQFVRGSAAETRSSRLAGGGGGLFAPRRLRAVRDRGARAGISFSPGLHRPLHEAAYRHESGRVRAACPSGKGAQAAGAFARAVRQADRGVRRDR</sequence>
<gene>
    <name evidence="2" type="ORF">OMP38_18490</name>
</gene>
<accession>A0A9X4KN53</accession>
<dbReference type="SUPFAM" id="SSF51215">
    <property type="entry name" value="Regulatory protein AraC"/>
    <property type="match status" value="1"/>
</dbReference>
<organism evidence="2 3">
    <name type="scientific">Cohnella ginsengisoli</name>
    <dbReference type="NCBI Taxonomy" id="425004"/>
    <lineage>
        <taxon>Bacteria</taxon>
        <taxon>Bacillati</taxon>
        <taxon>Bacillota</taxon>
        <taxon>Bacilli</taxon>
        <taxon>Bacillales</taxon>
        <taxon>Paenibacillaceae</taxon>
        <taxon>Cohnella</taxon>
    </lineage>
</organism>
<dbReference type="GO" id="GO:0003677">
    <property type="term" value="F:DNA binding"/>
    <property type="evidence" value="ECO:0007669"/>
    <property type="project" value="UniProtKB-KW"/>
</dbReference>
<keyword evidence="3" id="KW-1185">Reference proteome</keyword>
<reference evidence="2 3" key="1">
    <citation type="submission" date="2022-10" db="EMBL/GenBank/DDBJ databases">
        <title>Comparative genomic analysis of Cohnella hashimotonis sp. nov., isolated from the International Space Station.</title>
        <authorList>
            <person name="Simpson A."/>
            <person name="Venkateswaran K."/>
        </authorList>
    </citation>
    <scope>NUCLEOTIDE SEQUENCE [LARGE SCALE GENOMIC DNA]</scope>
    <source>
        <strain evidence="2 3">DSM 18997</strain>
    </source>
</reference>
<evidence type="ECO:0000256" key="1">
    <source>
        <dbReference type="ARBA" id="ARBA00023125"/>
    </source>
</evidence>
<proteinExistence type="predicted"/>